<evidence type="ECO:0000256" key="1">
    <source>
        <dbReference type="ARBA" id="ARBA00022490"/>
    </source>
</evidence>
<comment type="caution">
    <text evidence="8">Lacks conserved residue(s) required for the propagation of feature annotation.</text>
</comment>
<evidence type="ECO:0000256" key="4">
    <source>
        <dbReference type="ARBA" id="ARBA00022741"/>
    </source>
</evidence>
<comment type="catalytic activity">
    <reaction evidence="8">
        <text>Mo-molybdopterin + GTP + H(+) = Mo-molybdopterin guanine dinucleotide + diphosphate</text>
        <dbReference type="Rhea" id="RHEA:34243"/>
        <dbReference type="ChEBI" id="CHEBI:15378"/>
        <dbReference type="ChEBI" id="CHEBI:33019"/>
        <dbReference type="ChEBI" id="CHEBI:37565"/>
        <dbReference type="ChEBI" id="CHEBI:71302"/>
        <dbReference type="ChEBI" id="CHEBI:71310"/>
        <dbReference type="EC" id="2.7.7.77"/>
    </reaction>
</comment>
<evidence type="ECO:0000256" key="2">
    <source>
        <dbReference type="ARBA" id="ARBA00022679"/>
    </source>
</evidence>
<dbReference type="PANTHER" id="PTHR19136">
    <property type="entry name" value="MOLYBDENUM COFACTOR GUANYLYLTRANSFERASE"/>
    <property type="match status" value="1"/>
</dbReference>
<keyword evidence="4 8" id="KW-0547">Nucleotide-binding</keyword>
<dbReference type="InterPro" id="IPR025877">
    <property type="entry name" value="MobA-like_NTP_Trfase"/>
</dbReference>
<name>A0ABY1NNE8_9BACT</name>
<dbReference type="RefSeq" id="WP_283412124.1">
    <property type="nucleotide sequence ID" value="NZ_FXUA01000002.1"/>
</dbReference>
<keyword evidence="1 8" id="KW-0963">Cytoplasm</keyword>
<sequence length="194" mass="21390">MKNSANISAYVLCGGKSTRMQSEKGLVLYKGKPFIRWIVEAIMPITSNIILVTSNGDYTFMGLPMIEDTYADKGPVGGIFTALNHTDTEQNLILSCDVPKITTSLLAKLTTESKQKDALITFLSDDKNDYPLIGVYKKKALKTFSDAISAEKLKLCPLVNSISHHKIIINTEEKSLVQNINSKAELHALNLLDL</sequence>
<evidence type="ECO:0000313" key="11">
    <source>
        <dbReference type="Proteomes" id="UP001157915"/>
    </source>
</evidence>
<dbReference type="EC" id="2.7.7.77" evidence="8"/>
<gene>
    <name evidence="8" type="primary">mobA</name>
    <name evidence="10" type="ORF">SAMN06265367_102327</name>
</gene>
<dbReference type="Proteomes" id="UP001157915">
    <property type="component" value="Unassembled WGS sequence"/>
</dbReference>
<keyword evidence="2 8" id="KW-0808">Transferase</keyword>
<keyword evidence="3 8" id="KW-0479">Metal-binding</keyword>
<comment type="domain">
    <text evidence="8">The N-terminal domain determines nucleotide recognition and specific binding, while the C-terminal domain determines the specific binding to the target protein.</text>
</comment>
<dbReference type="InterPro" id="IPR013482">
    <property type="entry name" value="Molybde_CF_guanTrfase"/>
</dbReference>
<evidence type="ECO:0000256" key="7">
    <source>
        <dbReference type="ARBA" id="ARBA00023150"/>
    </source>
</evidence>
<dbReference type="CDD" id="cd02503">
    <property type="entry name" value="MobA"/>
    <property type="match status" value="1"/>
</dbReference>
<comment type="cofactor">
    <cofactor evidence="8">
        <name>Mg(2+)</name>
        <dbReference type="ChEBI" id="CHEBI:18420"/>
    </cofactor>
</comment>
<comment type="subcellular location">
    <subcellularLocation>
        <location evidence="8">Cytoplasm</location>
    </subcellularLocation>
</comment>
<organism evidence="10 11">
    <name type="scientific">Algoriphagus winogradskyi</name>
    <dbReference type="NCBI Taxonomy" id="237017"/>
    <lineage>
        <taxon>Bacteria</taxon>
        <taxon>Pseudomonadati</taxon>
        <taxon>Bacteroidota</taxon>
        <taxon>Cytophagia</taxon>
        <taxon>Cytophagales</taxon>
        <taxon>Cyclobacteriaceae</taxon>
        <taxon>Algoriphagus</taxon>
    </lineage>
</organism>
<comment type="function">
    <text evidence="8">Transfers a GMP moiety from GTP to Mo-molybdopterin (Mo-MPT) cofactor (Moco or molybdenum cofactor) to form Mo-molybdopterin guanine dinucleotide (Mo-MGD) cofactor.</text>
</comment>
<evidence type="ECO:0000256" key="3">
    <source>
        <dbReference type="ARBA" id="ARBA00022723"/>
    </source>
</evidence>
<evidence type="ECO:0000256" key="6">
    <source>
        <dbReference type="ARBA" id="ARBA00023134"/>
    </source>
</evidence>
<protein>
    <recommendedName>
        <fullName evidence="8">Probable molybdenum cofactor guanylyltransferase</fullName>
        <shortName evidence="8">MoCo guanylyltransferase</shortName>
        <ecNumber evidence="8">2.7.7.77</ecNumber>
    </recommendedName>
    <alternativeName>
        <fullName evidence="8">GTP:molybdopterin guanylyltransferase</fullName>
    </alternativeName>
    <alternativeName>
        <fullName evidence="8">Mo-MPT guanylyltransferase</fullName>
    </alternativeName>
    <alternativeName>
        <fullName evidence="8">Molybdopterin guanylyltransferase</fullName>
    </alternativeName>
    <alternativeName>
        <fullName evidence="8">Molybdopterin-guanine dinucleotide synthase</fullName>
        <shortName evidence="8">MGD synthase</shortName>
    </alternativeName>
</protein>
<keyword evidence="6 8" id="KW-0342">GTP-binding</keyword>
<evidence type="ECO:0000256" key="5">
    <source>
        <dbReference type="ARBA" id="ARBA00022842"/>
    </source>
</evidence>
<keyword evidence="5 8" id="KW-0460">Magnesium</keyword>
<proteinExistence type="inferred from homology"/>
<keyword evidence="10" id="KW-0548">Nucleotidyltransferase</keyword>
<evidence type="ECO:0000256" key="8">
    <source>
        <dbReference type="HAMAP-Rule" id="MF_00316"/>
    </source>
</evidence>
<dbReference type="HAMAP" id="MF_00316">
    <property type="entry name" value="MobA"/>
    <property type="match status" value="1"/>
</dbReference>
<accession>A0ABY1NNE8</accession>
<feature type="binding site" evidence="8">
    <location>
        <position position="24"/>
    </location>
    <ligand>
        <name>GTP</name>
        <dbReference type="ChEBI" id="CHEBI:37565"/>
    </ligand>
</feature>
<feature type="binding site" evidence="8">
    <location>
        <begin position="12"/>
        <end position="14"/>
    </location>
    <ligand>
        <name>GTP</name>
        <dbReference type="ChEBI" id="CHEBI:37565"/>
    </ligand>
</feature>
<dbReference type="GO" id="GO:0016779">
    <property type="term" value="F:nucleotidyltransferase activity"/>
    <property type="evidence" value="ECO:0007669"/>
    <property type="project" value="UniProtKB-KW"/>
</dbReference>
<dbReference type="SUPFAM" id="SSF53448">
    <property type="entry name" value="Nucleotide-diphospho-sugar transferases"/>
    <property type="match status" value="1"/>
</dbReference>
<comment type="caution">
    <text evidence="10">The sequence shown here is derived from an EMBL/GenBank/DDBJ whole genome shotgun (WGS) entry which is preliminary data.</text>
</comment>
<feature type="domain" description="MobA-like NTP transferase" evidence="9">
    <location>
        <begin position="9"/>
        <end position="150"/>
    </location>
</feature>
<evidence type="ECO:0000259" key="9">
    <source>
        <dbReference type="Pfam" id="PF12804"/>
    </source>
</evidence>
<dbReference type="InterPro" id="IPR029044">
    <property type="entry name" value="Nucleotide-diphossugar_trans"/>
</dbReference>
<feature type="binding site" evidence="8">
    <location>
        <position position="97"/>
    </location>
    <ligand>
        <name>GTP</name>
        <dbReference type="ChEBI" id="CHEBI:37565"/>
    </ligand>
</feature>
<keyword evidence="11" id="KW-1185">Reference proteome</keyword>
<feature type="binding site" evidence="8">
    <location>
        <position position="97"/>
    </location>
    <ligand>
        <name>Mg(2+)</name>
        <dbReference type="ChEBI" id="CHEBI:18420"/>
    </ligand>
</feature>
<comment type="similarity">
    <text evidence="8">Belongs to the MobA family.</text>
</comment>
<dbReference type="Gene3D" id="3.90.550.10">
    <property type="entry name" value="Spore Coat Polysaccharide Biosynthesis Protein SpsA, Chain A"/>
    <property type="match status" value="1"/>
</dbReference>
<dbReference type="PANTHER" id="PTHR19136:SF81">
    <property type="entry name" value="MOLYBDENUM COFACTOR GUANYLYLTRANSFERASE"/>
    <property type="match status" value="1"/>
</dbReference>
<keyword evidence="7 8" id="KW-0501">Molybdenum cofactor biosynthesis</keyword>
<dbReference type="EMBL" id="FXUA01000002">
    <property type="protein sequence ID" value="SMP14207.1"/>
    <property type="molecule type" value="Genomic_DNA"/>
</dbReference>
<reference evidence="10 11" key="1">
    <citation type="submission" date="2017-05" db="EMBL/GenBank/DDBJ databases">
        <authorList>
            <person name="Varghese N."/>
            <person name="Submissions S."/>
        </authorList>
    </citation>
    <scope>NUCLEOTIDE SEQUENCE [LARGE SCALE GENOMIC DNA]</scope>
    <source>
        <strain evidence="10 11">DSM 15360</strain>
    </source>
</reference>
<evidence type="ECO:0000313" key="10">
    <source>
        <dbReference type="EMBL" id="SMP14207.1"/>
    </source>
</evidence>
<feature type="binding site" evidence="8">
    <location>
        <position position="68"/>
    </location>
    <ligand>
        <name>GTP</name>
        <dbReference type="ChEBI" id="CHEBI:37565"/>
    </ligand>
</feature>
<dbReference type="Pfam" id="PF12804">
    <property type="entry name" value="NTP_transf_3"/>
    <property type="match status" value="1"/>
</dbReference>